<dbReference type="NCBIfam" id="TIGR00360">
    <property type="entry name" value="ComEC_N-term"/>
    <property type="match status" value="1"/>
</dbReference>
<gene>
    <name evidence="9" type="ORF">EKE94_00825</name>
</gene>
<evidence type="ECO:0000313" key="10">
    <source>
        <dbReference type="Proteomes" id="UP000285908"/>
    </source>
</evidence>
<keyword evidence="3 6" id="KW-0812">Transmembrane</keyword>
<dbReference type="Pfam" id="PF03772">
    <property type="entry name" value="Competence"/>
    <property type="match status" value="1"/>
</dbReference>
<feature type="transmembrane region" description="Helical" evidence="6">
    <location>
        <begin position="65"/>
        <end position="82"/>
    </location>
</feature>
<evidence type="ECO:0000259" key="7">
    <source>
        <dbReference type="Pfam" id="PF03772"/>
    </source>
</evidence>
<dbReference type="GO" id="GO:0005886">
    <property type="term" value="C:plasma membrane"/>
    <property type="evidence" value="ECO:0007669"/>
    <property type="project" value="UniProtKB-SubCell"/>
</dbReference>
<organism evidence="9 10">
    <name type="scientific">Mesobaculum littorinae</name>
    <dbReference type="NCBI Taxonomy" id="2486419"/>
    <lineage>
        <taxon>Bacteria</taxon>
        <taxon>Pseudomonadati</taxon>
        <taxon>Pseudomonadota</taxon>
        <taxon>Alphaproteobacteria</taxon>
        <taxon>Rhodobacterales</taxon>
        <taxon>Roseobacteraceae</taxon>
        <taxon>Mesobaculum</taxon>
    </lineage>
</organism>
<evidence type="ECO:0000313" key="9">
    <source>
        <dbReference type="EMBL" id="RVV99981.1"/>
    </source>
</evidence>
<evidence type="ECO:0000256" key="6">
    <source>
        <dbReference type="SAM" id="Phobius"/>
    </source>
</evidence>
<evidence type="ECO:0000256" key="1">
    <source>
        <dbReference type="ARBA" id="ARBA00004651"/>
    </source>
</evidence>
<dbReference type="InterPro" id="IPR052159">
    <property type="entry name" value="Competence_DNA_uptake"/>
</dbReference>
<proteinExistence type="predicted"/>
<feature type="transmembrane region" description="Helical" evidence="6">
    <location>
        <begin position="518"/>
        <end position="535"/>
    </location>
</feature>
<dbReference type="InterPro" id="IPR004477">
    <property type="entry name" value="ComEC_N"/>
</dbReference>
<evidence type="ECO:0000256" key="4">
    <source>
        <dbReference type="ARBA" id="ARBA00022989"/>
    </source>
</evidence>
<feature type="transmembrane region" description="Helical" evidence="6">
    <location>
        <begin position="386"/>
        <end position="407"/>
    </location>
</feature>
<dbReference type="AlphaFoldDB" id="A0A438AMB1"/>
<feature type="transmembrane region" description="Helical" evidence="6">
    <location>
        <begin position="317"/>
        <end position="335"/>
    </location>
</feature>
<evidence type="ECO:0000259" key="8">
    <source>
        <dbReference type="Pfam" id="PF13567"/>
    </source>
</evidence>
<evidence type="ECO:0000256" key="5">
    <source>
        <dbReference type="ARBA" id="ARBA00023136"/>
    </source>
</evidence>
<dbReference type="PANTHER" id="PTHR30619">
    <property type="entry name" value="DNA INTERNALIZATION/COMPETENCE PROTEIN COMEC/REC2"/>
    <property type="match status" value="1"/>
</dbReference>
<keyword evidence="5 6" id="KW-0472">Membrane</keyword>
<dbReference type="PANTHER" id="PTHR30619:SF1">
    <property type="entry name" value="RECOMBINATION PROTEIN 2"/>
    <property type="match status" value="1"/>
</dbReference>
<dbReference type="Pfam" id="PF13567">
    <property type="entry name" value="DUF4131"/>
    <property type="match status" value="1"/>
</dbReference>
<dbReference type="EMBL" id="RQXX01000001">
    <property type="protein sequence ID" value="RVV99981.1"/>
    <property type="molecule type" value="Genomic_DNA"/>
</dbReference>
<dbReference type="OrthoDB" id="9790149at2"/>
<feature type="domain" description="ComEC/Rec2-related protein" evidence="7">
    <location>
        <begin position="259"/>
        <end position="534"/>
    </location>
</feature>
<feature type="transmembrane region" description="Helical" evidence="6">
    <location>
        <begin position="363"/>
        <end position="380"/>
    </location>
</feature>
<keyword evidence="2" id="KW-1003">Cell membrane</keyword>
<keyword evidence="4 6" id="KW-1133">Transmembrane helix</keyword>
<feature type="transmembrane region" description="Helical" evidence="6">
    <location>
        <begin position="445"/>
        <end position="475"/>
    </location>
</feature>
<accession>A0A438AMB1</accession>
<comment type="caution">
    <text evidence="9">The sequence shown here is derived from an EMBL/GenBank/DDBJ whole genome shotgun (WGS) entry which is preliminary data.</text>
</comment>
<sequence>MSTGIFATVDRQRGHLFPWLPVFLGVGIGVYFVLPVEPSRAEWGMLGAGCLACLVRLGRQPAARPLTLALAMALAGALLAGARTQIVAAPVLGFRYYGAVEGRVAAVDRSSSDAVRLTLDRVRLDDVPPGRTPRRVRISLHDADVWRPAEAGAVAERVAEAAARAPPGAPDPFEILPGARVMTTAHLSPPGGPVEPGGFDFRRHAWFLGLGAVGYTRVPVLRAGAPDDAYLVARARMRLSAAVRAALPGPRGAVAAAITTGDRSAIPAGVLADLRAANLAHLLAISGLHMGLLTGFVFGVLRLGLACSPRLALTAPIRAWAAAGGLAAGAVYLGLSGGNVATERAFVMAAVLFGAMILGRRGLTLRAVAVAALIVLILRPESLTGPGFQMSFAATVALVAAFAALRGQAWAGGARWRRWILGLVMSSAVAGAATAPVGAAHFNQIAHYGLIANLLSVPVMAALVMPAAVLAAVLVPVGLEDIGLHLMGVGLGWILQVAESVAARDGALSHVWRPGPAVLPLMAIGGVWLCLWVGWGRLAGLVPMGIACILWAGSSRPDLLVSERGGLVGVRTKAGLALSKPQGEGFVARVWLENDGDPVPQELAAARPGFDGPRGTARVSLGAVDAVHLTGRGAADRVADACETAEIVILSVEAEDRPEGCDLIDAKVLQHRGAMAIYVDAGKLRRVWAAERAGARPWSAR</sequence>
<evidence type="ECO:0000256" key="2">
    <source>
        <dbReference type="ARBA" id="ARBA00022475"/>
    </source>
</evidence>
<feature type="domain" description="DUF4131" evidence="8">
    <location>
        <begin position="42"/>
        <end position="217"/>
    </location>
</feature>
<feature type="transmembrane region" description="Helical" evidence="6">
    <location>
        <begin position="282"/>
        <end position="305"/>
    </location>
</feature>
<keyword evidence="10" id="KW-1185">Reference proteome</keyword>
<feature type="transmembrane region" description="Helical" evidence="6">
    <location>
        <begin position="16"/>
        <end position="34"/>
    </location>
</feature>
<protein>
    <submittedName>
        <fullName evidence="9">ComEC/Rec2 family competence protein</fullName>
    </submittedName>
</protein>
<name>A0A438AMB1_9RHOB</name>
<comment type="subcellular location">
    <subcellularLocation>
        <location evidence="1">Cell membrane</location>
        <topology evidence="1">Multi-pass membrane protein</topology>
    </subcellularLocation>
</comment>
<evidence type="ECO:0000256" key="3">
    <source>
        <dbReference type="ARBA" id="ARBA00022692"/>
    </source>
</evidence>
<dbReference type="InterPro" id="IPR025405">
    <property type="entry name" value="DUF4131"/>
</dbReference>
<dbReference type="Proteomes" id="UP000285908">
    <property type="component" value="Unassembled WGS sequence"/>
</dbReference>
<feature type="transmembrane region" description="Helical" evidence="6">
    <location>
        <begin position="419"/>
        <end position="439"/>
    </location>
</feature>
<reference evidence="9 10" key="1">
    <citation type="submission" date="2018-11" db="EMBL/GenBank/DDBJ databases">
        <title>Mesobaculum littorinae gen. nov., sp. nov., isolated from Littorina scabra that represents a novel genus of the order Rhodobacteraceae.</title>
        <authorList>
            <person name="Li F."/>
        </authorList>
    </citation>
    <scope>NUCLEOTIDE SEQUENCE [LARGE SCALE GENOMIC DNA]</scope>
    <source>
        <strain evidence="9 10">M0103</strain>
    </source>
</reference>